<dbReference type="InterPro" id="IPR000326">
    <property type="entry name" value="PAP2/HPO"/>
</dbReference>
<dbReference type="Pfam" id="PF01569">
    <property type="entry name" value="PAP2"/>
    <property type="match status" value="1"/>
</dbReference>
<feature type="transmembrane region" description="Helical" evidence="1">
    <location>
        <begin position="49"/>
        <end position="70"/>
    </location>
</feature>
<feature type="transmembrane region" description="Helical" evidence="1">
    <location>
        <begin position="20"/>
        <end position="42"/>
    </location>
</feature>
<organism evidence="3">
    <name type="scientific">bioreactor metagenome</name>
    <dbReference type="NCBI Taxonomy" id="1076179"/>
    <lineage>
        <taxon>unclassified sequences</taxon>
        <taxon>metagenomes</taxon>
        <taxon>ecological metagenomes</taxon>
    </lineage>
</organism>
<dbReference type="AlphaFoldDB" id="A0A644WRF8"/>
<gene>
    <name evidence="3" type="ORF">SDC9_52719</name>
</gene>
<keyword evidence="1" id="KW-1133">Transmembrane helix</keyword>
<comment type="caution">
    <text evidence="3">The sequence shown here is derived from an EMBL/GenBank/DDBJ whole genome shotgun (WGS) entry which is preliminary data.</text>
</comment>
<dbReference type="SUPFAM" id="SSF48317">
    <property type="entry name" value="Acid phosphatase/Vanadium-dependent haloperoxidase"/>
    <property type="match status" value="1"/>
</dbReference>
<accession>A0A644WRF8</accession>
<feature type="domain" description="Phosphatidic acid phosphatase type 2/haloperoxidase" evidence="2">
    <location>
        <begin position="48"/>
        <end position="160"/>
    </location>
</feature>
<dbReference type="CDD" id="cd03392">
    <property type="entry name" value="PAP2_like_2"/>
    <property type="match status" value="1"/>
</dbReference>
<dbReference type="InterPro" id="IPR036938">
    <property type="entry name" value="PAP2/HPO_sf"/>
</dbReference>
<keyword evidence="1" id="KW-0812">Transmembrane</keyword>
<name>A0A644WRF8_9ZZZZ</name>
<evidence type="ECO:0000313" key="3">
    <source>
        <dbReference type="EMBL" id="MPM06420.1"/>
    </source>
</evidence>
<dbReference type="SMART" id="SM00014">
    <property type="entry name" value="acidPPc"/>
    <property type="match status" value="1"/>
</dbReference>
<reference evidence="3" key="1">
    <citation type="submission" date="2019-08" db="EMBL/GenBank/DDBJ databases">
        <authorList>
            <person name="Kucharzyk K."/>
            <person name="Murdoch R.W."/>
            <person name="Higgins S."/>
            <person name="Loffler F."/>
        </authorList>
    </citation>
    <scope>NUCLEOTIDE SEQUENCE</scope>
</reference>
<protein>
    <recommendedName>
        <fullName evidence="2">Phosphatidic acid phosphatase type 2/haloperoxidase domain-containing protein</fullName>
    </recommendedName>
</protein>
<dbReference type="PANTHER" id="PTHR14969:SF13">
    <property type="entry name" value="AT30094P"/>
    <property type="match status" value="1"/>
</dbReference>
<feature type="transmembrane region" description="Helical" evidence="1">
    <location>
        <begin position="145"/>
        <end position="163"/>
    </location>
</feature>
<evidence type="ECO:0000256" key="1">
    <source>
        <dbReference type="SAM" id="Phobius"/>
    </source>
</evidence>
<sequence length="299" mass="33021">MQEAIMLFFLNIANPFLDTFANIASIVGEQTFVIAVIIYIYWNHDKKKGFTLFSSILFAVLSMGILKAVVRSPRPFQVLESIDGKRLETATGYSFPSGHTTTGAAFYTSLALAFRKRNFSIFCAIMMTLVGLSRLYLGVHWPIDVFAGLLLGILISFFAKQKLDSLYDQGEKRNRFALVFGLIMFASGLVMSILLNTHSIDAVAFTDLMKILALGAGGYLGFVFEEKKVDFCPQASRKLQIGRYLVGLIGVLVIMGAKVIIPESIDAIGGFVRYTLVGLWATGLFPFIGRSLRLFSGSR</sequence>
<feature type="transmembrane region" description="Helical" evidence="1">
    <location>
        <begin position="119"/>
        <end position="139"/>
    </location>
</feature>
<feature type="transmembrane region" description="Helical" evidence="1">
    <location>
        <begin position="90"/>
        <end position="112"/>
    </location>
</feature>
<dbReference type="PANTHER" id="PTHR14969">
    <property type="entry name" value="SPHINGOSINE-1-PHOSPHATE PHOSPHOHYDROLASE"/>
    <property type="match status" value="1"/>
</dbReference>
<feature type="transmembrane region" description="Helical" evidence="1">
    <location>
        <begin position="202"/>
        <end position="224"/>
    </location>
</feature>
<feature type="transmembrane region" description="Helical" evidence="1">
    <location>
        <begin position="175"/>
        <end position="196"/>
    </location>
</feature>
<evidence type="ECO:0000259" key="2">
    <source>
        <dbReference type="SMART" id="SM00014"/>
    </source>
</evidence>
<dbReference type="EMBL" id="VSSQ01001227">
    <property type="protein sequence ID" value="MPM06420.1"/>
    <property type="molecule type" value="Genomic_DNA"/>
</dbReference>
<feature type="transmembrane region" description="Helical" evidence="1">
    <location>
        <begin position="267"/>
        <end position="289"/>
    </location>
</feature>
<proteinExistence type="predicted"/>
<feature type="transmembrane region" description="Helical" evidence="1">
    <location>
        <begin position="244"/>
        <end position="261"/>
    </location>
</feature>
<keyword evidence="1" id="KW-0472">Membrane</keyword>
<dbReference type="Gene3D" id="1.20.144.10">
    <property type="entry name" value="Phosphatidic acid phosphatase type 2/haloperoxidase"/>
    <property type="match status" value="1"/>
</dbReference>